<dbReference type="NCBIfam" id="TIGR01494">
    <property type="entry name" value="ATPase_P-type"/>
    <property type="match status" value="2"/>
</dbReference>
<comment type="subcellular location">
    <subcellularLocation>
        <location evidence="17">Membrane</location>
        <topology evidence="17">Multi-pass membrane protein</topology>
    </subcellularLocation>
    <subcellularLocation>
        <location evidence="1">Vacuole membrane</location>
        <topology evidence="1">Multi-pass membrane protein</topology>
    </subcellularLocation>
</comment>
<dbReference type="Gene3D" id="1.20.1110.10">
    <property type="entry name" value="Calcium-transporting ATPase, transmembrane domain"/>
    <property type="match status" value="3"/>
</dbReference>
<dbReference type="VEuPathDB" id="FungiDB:AMAG_07411"/>
<evidence type="ECO:0000256" key="5">
    <source>
        <dbReference type="ARBA" id="ARBA00022692"/>
    </source>
</evidence>
<organism evidence="22 23">
    <name type="scientific">Allomyces macrogynus (strain ATCC 38327)</name>
    <name type="common">Allomyces javanicus var. macrogynus</name>
    <dbReference type="NCBI Taxonomy" id="578462"/>
    <lineage>
        <taxon>Eukaryota</taxon>
        <taxon>Fungi</taxon>
        <taxon>Fungi incertae sedis</taxon>
        <taxon>Blastocladiomycota</taxon>
        <taxon>Blastocladiomycetes</taxon>
        <taxon>Blastocladiales</taxon>
        <taxon>Blastocladiaceae</taxon>
        <taxon>Allomyces</taxon>
    </lineage>
</organism>
<evidence type="ECO:0000256" key="9">
    <source>
        <dbReference type="ARBA" id="ARBA00022840"/>
    </source>
</evidence>
<comment type="caution">
    <text evidence="17">Lacks conserved residue(s) required for the propagation of feature annotation.</text>
</comment>
<dbReference type="Pfam" id="PF00690">
    <property type="entry name" value="Cation_ATPase_N"/>
    <property type="match status" value="1"/>
</dbReference>
<dbReference type="InterPro" id="IPR006408">
    <property type="entry name" value="P-type_ATPase_IIB"/>
</dbReference>
<evidence type="ECO:0000256" key="1">
    <source>
        <dbReference type="ARBA" id="ARBA00004128"/>
    </source>
</evidence>
<evidence type="ECO:0000256" key="4">
    <source>
        <dbReference type="ARBA" id="ARBA00022568"/>
    </source>
</evidence>
<dbReference type="FunFam" id="3.40.50.1000:FF:000018">
    <property type="entry name" value="Calcium-transporting ATPase"/>
    <property type="match status" value="1"/>
</dbReference>
<dbReference type="Pfam" id="PF00122">
    <property type="entry name" value="E1-E2_ATPase"/>
    <property type="match status" value="1"/>
</dbReference>
<dbReference type="SUPFAM" id="SSF81653">
    <property type="entry name" value="Calcium ATPase, transduction domain A"/>
    <property type="match status" value="1"/>
</dbReference>
<keyword evidence="3" id="KW-0926">Vacuole</keyword>
<dbReference type="SFLD" id="SFLDG00002">
    <property type="entry name" value="C1.7:_P-type_atpase_like"/>
    <property type="match status" value="1"/>
</dbReference>
<dbReference type="InterPro" id="IPR018303">
    <property type="entry name" value="ATPase_P-typ_P_site"/>
</dbReference>
<evidence type="ECO:0000256" key="8">
    <source>
        <dbReference type="ARBA" id="ARBA00022837"/>
    </source>
</evidence>
<dbReference type="InterPro" id="IPR023298">
    <property type="entry name" value="ATPase_P-typ_TM_dom_sf"/>
</dbReference>
<dbReference type="GO" id="GO:0005524">
    <property type="term" value="F:ATP binding"/>
    <property type="evidence" value="ECO:0007669"/>
    <property type="project" value="UniProtKB-KW"/>
</dbReference>
<comment type="catalytic activity">
    <reaction evidence="16 17">
        <text>Ca(2+)(in) + ATP + H2O = Ca(2+)(out) + ADP + phosphate + H(+)</text>
        <dbReference type="Rhea" id="RHEA:18105"/>
        <dbReference type="ChEBI" id="CHEBI:15377"/>
        <dbReference type="ChEBI" id="CHEBI:15378"/>
        <dbReference type="ChEBI" id="CHEBI:29108"/>
        <dbReference type="ChEBI" id="CHEBI:30616"/>
        <dbReference type="ChEBI" id="CHEBI:43474"/>
        <dbReference type="ChEBI" id="CHEBI:456216"/>
        <dbReference type="EC" id="7.2.2.10"/>
    </reaction>
</comment>
<evidence type="ECO:0000256" key="14">
    <source>
        <dbReference type="ARBA" id="ARBA00023136"/>
    </source>
</evidence>
<evidence type="ECO:0000256" key="18">
    <source>
        <dbReference type="SAM" id="MobiDB-lite"/>
    </source>
</evidence>
<protein>
    <recommendedName>
        <fullName evidence="17">Calcium-transporting ATPase</fullName>
        <ecNumber evidence="17">7.2.2.10</ecNumber>
    </recommendedName>
</protein>
<dbReference type="Pfam" id="PF00702">
    <property type="entry name" value="Hydrolase"/>
    <property type="match status" value="1"/>
</dbReference>
<evidence type="ECO:0000313" key="23">
    <source>
        <dbReference type="Proteomes" id="UP000054350"/>
    </source>
</evidence>
<dbReference type="FunFam" id="1.20.1110.10:FF:000002">
    <property type="entry name" value="Calcium-transporting ATPase"/>
    <property type="match status" value="1"/>
</dbReference>
<reference evidence="22 23" key="1">
    <citation type="submission" date="2009-11" db="EMBL/GenBank/DDBJ databases">
        <title>Annotation of Allomyces macrogynus ATCC 38327.</title>
        <authorList>
            <consortium name="The Broad Institute Genome Sequencing Platform"/>
            <person name="Russ C."/>
            <person name="Cuomo C."/>
            <person name="Burger G."/>
            <person name="Gray M.W."/>
            <person name="Holland P.W.H."/>
            <person name="King N."/>
            <person name="Lang F.B.F."/>
            <person name="Roger A.J."/>
            <person name="Ruiz-Trillo I."/>
            <person name="Young S.K."/>
            <person name="Zeng Q."/>
            <person name="Gargeya S."/>
            <person name="Fitzgerald M."/>
            <person name="Haas B."/>
            <person name="Abouelleil A."/>
            <person name="Alvarado L."/>
            <person name="Arachchi H.M."/>
            <person name="Berlin A."/>
            <person name="Chapman S.B."/>
            <person name="Gearin G."/>
            <person name="Goldberg J."/>
            <person name="Griggs A."/>
            <person name="Gujja S."/>
            <person name="Hansen M."/>
            <person name="Heiman D."/>
            <person name="Howarth C."/>
            <person name="Larimer J."/>
            <person name="Lui A."/>
            <person name="MacDonald P.J.P."/>
            <person name="McCowen C."/>
            <person name="Montmayeur A."/>
            <person name="Murphy C."/>
            <person name="Neiman D."/>
            <person name="Pearson M."/>
            <person name="Priest M."/>
            <person name="Roberts A."/>
            <person name="Saif S."/>
            <person name="Shea T."/>
            <person name="Sisk P."/>
            <person name="Stolte C."/>
            <person name="Sykes S."/>
            <person name="Wortman J."/>
            <person name="Nusbaum C."/>
            <person name="Birren B."/>
        </authorList>
    </citation>
    <scope>NUCLEOTIDE SEQUENCE [LARGE SCALE GENOMIC DNA]</scope>
    <source>
        <strain evidence="22 23">ATCC 38327</strain>
    </source>
</reference>
<dbReference type="InterPro" id="IPR036412">
    <property type="entry name" value="HAD-like_sf"/>
</dbReference>
<keyword evidence="12 17" id="KW-1133">Transmembrane helix</keyword>
<keyword evidence="9 17" id="KW-0067">ATP-binding</keyword>
<feature type="compositionally biased region" description="Pro residues" evidence="18">
    <location>
        <begin position="38"/>
        <end position="49"/>
    </location>
</feature>
<dbReference type="OrthoDB" id="3352408at2759"/>
<dbReference type="Gene3D" id="3.40.50.1000">
    <property type="entry name" value="HAD superfamily/HAD-like"/>
    <property type="match status" value="1"/>
</dbReference>
<keyword evidence="2 17" id="KW-0813">Transport</keyword>
<feature type="transmembrane region" description="Helical" evidence="17">
    <location>
        <begin position="209"/>
        <end position="226"/>
    </location>
</feature>
<evidence type="ECO:0000259" key="21">
    <source>
        <dbReference type="Pfam" id="PF00690"/>
    </source>
</evidence>
<dbReference type="CDD" id="cd02081">
    <property type="entry name" value="P-type_ATPase_Ca_PMCA-like"/>
    <property type="match status" value="1"/>
</dbReference>
<dbReference type="FunFam" id="1.20.1110.10:FF:000039">
    <property type="entry name" value="Calcium-transporting ATPase"/>
    <property type="match status" value="1"/>
</dbReference>
<accession>A0A0L0SI28</accession>
<keyword evidence="7 17" id="KW-0547">Nucleotide-binding</keyword>
<dbReference type="PROSITE" id="PS00154">
    <property type="entry name" value="ATPASE_E1_E2"/>
    <property type="match status" value="1"/>
</dbReference>
<evidence type="ECO:0000256" key="16">
    <source>
        <dbReference type="ARBA" id="ARBA00048694"/>
    </source>
</evidence>
<dbReference type="SUPFAM" id="SSF56784">
    <property type="entry name" value="HAD-like"/>
    <property type="match status" value="1"/>
</dbReference>
<feature type="region of interest" description="Disordered" evidence="18">
    <location>
        <begin position="527"/>
        <end position="549"/>
    </location>
</feature>
<dbReference type="GO" id="GO:0005886">
    <property type="term" value="C:plasma membrane"/>
    <property type="evidence" value="ECO:0007669"/>
    <property type="project" value="TreeGrafter"/>
</dbReference>
<dbReference type="Pfam" id="PF13246">
    <property type="entry name" value="Cation_ATPase"/>
    <property type="match status" value="1"/>
</dbReference>
<evidence type="ECO:0000256" key="13">
    <source>
        <dbReference type="ARBA" id="ARBA00023065"/>
    </source>
</evidence>
<dbReference type="SFLD" id="SFLDS00003">
    <property type="entry name" value="Haloacid_Dehalogenase"/>
    <property type="match status" value="1"/>
</dbReference>
<dbReference type="GO" id="GO:0016887">
    <property type="term" value="F:ATP hydrolysis activity"/>
    <property type="evidence" value="ECO:0007669"/>
    <property type="project" value="InterPro"/>
</dbReference>
<evidence type="ECO:0000259" key="20">
    <source>
        <dbReference type="Pfam" id="PF00689"/>
    </source>
</evidence>
<dbReference type="InterPro" id="IPR059000">
    <property type="entry name" value="ATPase_P-type_domA"/>
</dbReference>
<keyword evidence="8 17" id="KW-0106">Calcium</keyword>
<evidence type="ECO:0000256" key="10">
    <source>
        <dbReference type="ARBA" id="ARBA00022842"/>
    </source>
</evidence>
<dbReference type="STRING" id="578462.A0A0L0SI28"/>
<evidence type="ECO:0000256" key="17">
    <source>
        <dbReference type="RuleBase" id="RU361146"/>
    </source>
</evidence>
<gene>
    <name evidence="22" type="ORF">AMAG_07411</name>
</gene>
<feature type="transmembrane region" description="Helical" evidence="17">
    <location>
        <begin position="1128"/>
        <end position="1152"/>
    </location>
</feature>
<dbReference type="EC" id="7.2.2.10" evidence="17"/>
<dbReference type="PANTHER" id="PTHR24093:SF369">
    <property type="entry name" value="CALCIUM-TRANSPORTING ATPASE"/>
    <property type="match status" value="1"/>
</dbReference>
<comment type="similarity">
    <text evidence="15 17">Belongs to the cation transport ATPase (P-type) (TC 3.A.3) family.</text>
</comment>
<dbReference type="GO" id="GO:0005774">
    <property type="term" value="C:vacuolar membrane"/>
    <property type="evidence" value="ECO:0007669"/>
    <property type="project" value="UniProtKB-SubCell"/>
</dbReference>
<dbReference type="NCBIfam" id="TIGR01517">
    <property type="entry name" value="ATPase-IIB_Ca"/>
    <property type="match status" value="1"/>
</dbReference>
<dbReference type="InterPro" id="IPR004014">
    <property type="entry name" value="ATPase_P-typ_cation-transptr_N"/>
</dbReference>
<comment type="function">
    <text evidence="17">Catalyzes the hydrolysis of ATP coupled with the transport of calcium.</text>
</comment>
<keyword evidence="10" id="KW-0460">Magnesium</keyword>
<dbReference type="InterPro" id="IPR023214">
    <property type="entry name" value="HAD_sf"/>
</dbReference>
<proteinExistence type="inferred from homology"/>
<dbReference type="FunFam" id="2.70.150.10:FF:000028">
    <property type="entry name" value="Calcium-transporting ATPase"/>
    <property type="match status" value="1"/>
</dbReference>
<evidence type="ECO:0000256" key="12">
    <source>
        <dbReference type="ARBA" id="ARBA00022989"/>
    </source>
</evidence>
<evidence type="ECO:0000256" key="2">
    <source>
        <dbReference type="ARBA" id="ARBA00022448"/>
    </source>
</evidence>
<dbReference type="GO" id="GO:0005388">
    <property type="term" value="F:P-type calcium transporter activity"/>
    <property type="evidence" value="ECO:0007669"/>
    <property type="project" value="UniProtKB-EC"/>
</dbReference>
<keyword evidence="11" id="KW-1278">Translocase</keyword>
<evidence type="ECO:0000256" key="11">
    <source>
        <dbReference type="ARBA" id="ARBA00022967"/>
    </source>
</evidence>
<keyword evidence="14 17" id="KW-0472">Membrane</keyword>
<evidence type="ECO:0000313" key="22">
    <source>
        <dbReference type="EMBL" id="KNE62166.1"/>
    </source>
</evidence>
<evidence type="ECO:0000256" key="7">
    <source>
        <dbReference type="ARBA" id="ARBA00022741"/>
    </source>
</evidence>
<keyword evidence="6" id="KW-0479">Metal-binding</keyword>
<dbReference type="EMBL" id="GG745339">
    <property type="protein sequence ID" value="KNE62166.1"/>
    <property type="molecule type" value="Genomic_DNA"/>
</dbReference>
<dbReference type="InterPro" id="IPR023299">
    <property type="entry name" value="ATPase_P-typ_cyto_dom_N"/>
</dbReference>
<dbReference type="GO" id="GO:0006874">
    <property type="term" value="P:intracellular calcium ion homeostasis"/>
    <property type="evidence" value="ECO:0007669"/>
    <property type="project" value="TreeGrafter"/>
</dbReference>
<dbReference type="InterPro" id="IPR044492">
    <property type="entry name" value="P_typ_ATPase_HD_dom"/>
</dbReference>
<dbReference type="eggNOG" id="KOG0204">
    <property type="taxonomic scope" value="Eukaryota"/>
</dbReference>
<feature type="transmembrane region" description="Helical" evidence="17">
    <location>
        <begin position="400"/>
        <end position="422"/>
    </location>
</feature>
<feature type="domain" description="Cation-transporting P-type ATPase N-terminal" evidence="21">
    <location>
        <begin position="176"/>
        <end position="220"/>
    </location>
</feature>
<dbReference type="InterPro" id="IPR001757">
    <property type="entry name" value="P_typ_ATPase"/>
</dbReference>
<dbReference type="SUPFAM" id="SSF81660">
    <property type="entry name" value="Metal cation-transporting ATPase, ATP-binding domain N"/>
    <property type="match status" value="1"/>
</dbReference>
<feature type="compositionally biased region" description="Low complexity" evidence="18">
    <location>
        <begin position="535"/>
        <end position="548"/>
    </location>
</feature>
<feature type="transmembrane region" description="Helical" evidence="17">
    <location>
        <begin position="984"/>
        <end position="1006"/>
    </location>
</feature>
<dbReference type="SFLD" id="SFLDF00027">
    <property type="entry name" value="p-type_atpase"/>
    <property type="match status" value="1"/>
</dbReference>
<evidence type="ECO:0000256" key="15">
    <source>
        <dbReference type="ARBA" id="ARBA00038148"/>
    </source>
</evidence>
<dbReference type="GO" id="GO:0046872">
    <property type="term" value="F:metal ion binding"/>
    <property type="evidence" value="ECO:0007669"/>
    <property type="project" value="UniProtKB-KW"/>
</dbReference>
<feature type="transmembrane region" description="Helical" evidence="17">
    <location>
        <begin position="1158"/>
        <end position="1178"/>
    </location>
</feature>
<feature type="compositionally biased region" description="Polar residues" evidence="18">
    <location>
        <begin position="733"/>
        <end position="746"/>
    </location>
</feature>
<reference evidence="23" key="2">
    <citation type="submission" date="2009-11" db="EMBL/GenBank/DDBJ databases">
        <title>The Genome Sequence of Allomyces macrogynus strain ATCC 38327.</title>
        <authorList>
            <consortium name="The Broad Institute Genome Sequencing Platform"/>
            <person name="Russ C."/>
            <person name="Cuomo C."/>
            <person name="Shea T."/>
            <person name="Young S.K."/>
            <person name="Zeng Q."/>
            <person name="Koehrsen M."/>
            <person name="Haas B."/>
            <person name="Borodovsky M."/>
            <person name="Guigo R."/>
            <person name="Alvarado L."/>
            <person name="Berlin A."/>
            <person name="Borenstein D."/>
            <person name="Chen Z."/>
            <person name="Engels R."/>
            <person name="Freedman E."/>
            <person name="Gellesch M."/>
            <person name="Goldberg J."/>
            <person name="Griggs A."/>
            <person name="Gujja S."/>
            <person name="Heiman D."/>
            <person name="Hepburn T."/>
            <person name="Howarth C."/>
            <person name="Jen D."/>
            <person name="Larson L."/>
            <person name="Lewis B."/>
            <person name="Mehta T."/>
            <person name="Park D."/>
            <person name="Pearson M."/>
            <person name="Roberts A."/>
            <person name="Saif S."/>
            <person name="Shenoy N."/>
            <person name="Sisk P."/>
            <person name="Stolte C."/>
            <person name="Sykes S."/>
            <person name="Walk T."/>
            <person name="White J."/>
            <person name="Yandava C."/>
            <person name="Burger G."/>
            <person name="Gray M.W."/>
            <person name="Holland P.W.H."/>
            <person name="King N."/>
            <person name="Lang F.B.F."/>
            <person name="Roger A.J."/>
            <person name="Ruiz-Trillo I."/>
            <person name="Lander E."/>
            <person name="Nusbaum C."/>
        </authorList>
    </citation>
    <scope>NUCLEOTIDE SEQUENCE [LARGE SCALE GENOMIC DNA]</scope>
    <source>
        <strain evidence="23">ATCC 38327</strain>
    </source>
</reference>
<feature type="transmembrane region" description="Helical" evidence="17">
    <location>
        <begin position="1054"/>
        <end position="1077"/>
    </location>
</feature>
<dbReference type="Proteomes" id="UP000054350">
    <property type="component" value="Unassembled WGS sequence"/>
</dbReference>
<dbReference type="InterPro" id="IPR006068">
    <property type="entry name" value="ATPase_P-typ_cation-transptr_C"/>
</dbReference>
<keyword evidence="4 17" id="KW-0109">Calcium transport</keyword>
<dbReference type="Gene3D" id="3.40.1110.10">
    <property type="entry name" value="Calcium-transporting ATPase, cytoplasmic domain N"/>
    <property type="match status" value="1"/>
</dbReference>
<dbReference type="PRINTS" id="PR00119">
    <property type="entry name" value="CATATPASE"/>
</dbReference>
<dbReference type="Pfam" id="PF00689">
    <property type="entry name" value="Cation_ATPase_C"/>
    <property type="match status" value="1"/>
</dbReference>
<feature type="transmembrane region" description="Helical" evidence="17">
    <location>
        <begin position="246"/>
        <end position="265"/>
    </location>
</feature>
<feature type="domain" description="P-type ATPase A" evidence="19">
    <location>
        <begin position="280"/>
        <end position="379"/>
    </location>
</feature>
<feature type="region of interest" description="Disordered" evidence="18">
    <location>
        <begin position="726"/>
        <end position="749"/>
    </location>
</feature>
<feature type="domain" description="Cation-transporting P-type ATPase C-terminal" evidence="20">
    <location>
        <begin position="1011"/>
        <end position="1180"/>
    </location>
</feature>
<dbReference type="PANTHER" id="PTHR24093">
    <property type="entry name" value="CATION TRANSPORTING ATPASE"/>
    <property type="match status" value="1"/>
</dbReference>
<dbReference type="OMA" id="YRMYVKG"/>
<keyword evidence="23" id="KW-1185">Reference proteome</keyword>
<evidence type="ECO:0000256" key="3">
    <source>
        <dbReference type="ARBA" id="ARBA00022554"/>
    </source>
</evidence>
<keyword evidence="13 17" id="KW-0406">Ion transport</keyword>
<keyword evidence="5 17" id="KW-0812">Transmembrane</keyword>
<feature type="transmembrane region" description="Helical" evidence="17">
    <location>
        <begin position="1012"/>
        <end position="1033"/>
    </location>
</feature>
<name>A0A0L0SI28_ALLM3</name>
<feature type="region of interest" description="Disordered" evidence="18">
    <location>
        <begin position="1"/>
        <end position="63"/>
    </location>
</feature>
<sequence>MPPPAKYLRLDAGSSRAADIDDDHEPTNESIALGVPLPSSPTPRAPLPPVIVATPDSPSPPAGSGFAVSVASLTHLIDPKDPAHLASLGGPAGVCRALRVDPKRGLCPPLTDYDPPSVVHARAVHEAKAKSWTAKVRRAPAYVPLPGAGGRRVSGAVAADVGPPLTREEEEAAKRDMEERVQVFGANRLPEVKMDSIFELMWAALQDRTLIMLTIAAIISLALGLYEDFGMHQDDVYHEKVKWVEGVAIIAAVLIVVLVASVNDWQKERQFRALSAKVDDRTVKVLRRGAVTRISVYDILVGDVLTLEPGDILPVDGVFLHGHGLRCDESAATGESDAIRKGPDHDMFLLSGSKVIEGTGLCIVTAVGVNSLHGRTMMSMRTEDTETPLQVKLNELAEQIAKLGMAAASLILVVLLIKYLAITGTSGGFVDGPNKQSPAKILESITQIFITTITVLVVAVPEGLPLAVTLSLAFATKKMLADNNLVRVLAACEVMGNATTICSDKTGTLTQNRMTVVKGRFGAPEPNVRAQATVSDSSSSRHSSSELSSADDVPRLRTLIDDPRLWLLLQDAIAINSTAFEDVDPKTGAKVLIGSKTETALLEMQQAAGGPAFTSARAGAEIEHIYPFSSASKWMGTVQALGPNAACSHRLHVKGAAEIVLGHCSATYVRGVGPVDMTPARIAEWTSTIQKYAAESLRAIALAYMDVAPGTLPDDLATHAPLGTAATVADGTRTPQPATPARSTNDLAPKSLAVQGNSQLAMSDLLPRLETPLGSATALNYNGPNDSSTVAGPATTDAWCRPVPAEHRDRVPSSAGRLVLLAVVGIEDPLRPGVTEAVDACQRAGVFVRMVTGDNLTTARAIAAKCGIYSKGGIVMEGRAFRKLPRDQMDKVLPRLQVLARSSPLDKQVLVNRLKALGETVAVTGDGTNDGPALKMADVGFSMGISGTEVAKEASSIILLDDNFSSIVKAMLWGRSVNDSVKKFLQFQLTVNITAVILTFITAVVSNEEKSILTAVQLLWVNLIMDSLAALALATEPPQRELLDRHPDPKSAPLITYSMWKMVAGQAVFQIVVNLLALYVGPLVVQDETVLRTVVFNSFIFLQIFNEINCRHLTNDLNVFRGVGNNKYFVAILLLTIILQVIIVELGGSAFHTVPLTFPQWLFCIGIGFLSIPMGALIRVLPDWFYVEAPTDRVFLTKERLRWLHTVSQIQTQLKVFKALRGAQRLDMASNVLTTPAGNSRQSIFASATGLPPAGAVQQPASPPGSRHAAHLAPDAVKVAVIGGGGAQAKAGVRADADGRGQELHAADLGANGVGKNGYFSLE</sequence>
<feature type="transmembrane region" description="Helical" evidence="17">
    <location>
        <begin position="448"/>
        <end position="475"/>
    </location>
</feature>
<evidence type="ECO:0000256" key="6">
    <source>
        <dbReference type="ARBA" id="ARBA00022723"/>
    </source>
</evidence>
<dbReference type="SUPFAM" id="SSF81665">
    <property type="entry name" value="Calcium ATPase, transmembrane domain M"/>
    <property type="match status" value="1"/>
</dbReference>
<dbReference type="InterPro" id="IPR008250">
    <property type="entry name" value="ATPase_P-typ_transduc_dom_A_sf"/>
</dbReference>
<evidence type="ECO:0000259" key="19">
    <source>
        <dbReference type="Pfam" id="PF00122"/>
    </source>
</evidence>